<evidence type="ECO:0000256" key="2">
    <source>
        <dbReference type="ARBA" id="ARBA00022692"/>
    </source>
</evidence>
<comment type="catalytic activity">
    <reaction evidence="7">
        <text>a peptidoglycan chain = a peptidoglycan chain with N-acetyl-1,6-anhydromuramyl-[peptide] at the reducing end + a peptidoglycan chain with N-acetylglucosamine at the non-reducing end.</text>
        <dbReference type="EC" id="4.2.2.29"/>
    </reaction>
</comment>
<keyword evidence="1 7" id="KW-1003">Cell membrane</keyword>
<evidence type="ECO:0000256" key="1">
    <source>
        <dbReference type="ARBA" id="ARBA00022475"/>
    </source>
</evidence>
<name>A0ABV8Q106_9BACT</name>
<keyword evidence="6 7" id="KW-0961">Cell wall biogenesis/degradation</keyword>
<dbReference type="InterPro" id="IPR003770">
    <property type="entry name" value="MLTG-like"/>
</dbReference>
<keyword evidence="4 7" id="KW-0472">Membrane</keyword>
<dbReference type="RefSeq" id="WP_379014748.1">
    <property type="nucleotide sequence ID" value="NZ_JBHSDC010000027.1"/>
</dbReference>
<dbReference type="Gene3D" id="3.30.160.60">
    <property type="entry name" value="Classic Zinc Finger"/>
    <property type="match status" value="1"/>
</dbReference>
<evidence type="ECO:0000313" key="9">
    <source>
        <dbReference type="Proteomes" id="UP001595906"/>
    </source>
</evidence>
<keyword evidence="3 7" id="KW-1133">Transmembrane helix</keyword>
<gene>
    <name evidence="7 8" type="primary">mltG</name>
    <name evidence="8" type="ORF">ACFOW1_12765</name>
</gene>
<dbReference type="Pfam" id="PF02618">
    <property type="entry name" value="YceG"/>
    <property type="match status" value="1"/>
</dbReference>
<dbReference type="EMBL" id="JBHSDC010000027">
    <property type="protein sequence ID" value="MFC4232765.1"/>
    <property type="molecule type" value="Genomic_DNA"/>
</dbReference>
<dbReference type="Gene3D" id="3.30.1490.480">
    <property type="entry name" value="Endolytic murein transglycosylase"/>
    <property type="match status" value="1"/>
</dbReference>
<evidence type="ECO:0000256" key="6">
    <source>
        <dbReference type="ARBA" id="ARBA00023316"/>
    </source>
</evidence>
<feature type="site" description="Important for catalytic activity" evidence="7">
    <location>
        <position position="215"/>
    </location>
</feature>
<dbReference type="EC" id="4.2.2.29" evidence="7"/>
<dbReference type="PANTHER" id="PTHR30518:SF2">
    <property type="entry name" value="ENDOLYTIC MUREIN TRANSGLYCOSYLASE"/>
    <property type="match status" value="1"/>
</dbReference>
<comment type="similarity">
    <text evidence="7">Belongs to the transglycosylase MltG family.</text>
</comment>
<evidence type="ECO:0000256" key="7">
    <source>
        <dbReference type="HAMAP-Rule" id="MF_02065"/>
    </source>
</evidence>
<dbReference type="Proteomes" id="UP001595906">
    <property type="component" value="Unassembled WGS sequence"/>
</dbReference>
<dbReference type="NCBIfam" id="TIGR00247">
    <property type="entry name" value="endolytic transglycosylase MltG"/>
    <property type="match status" value="1"/>
</dbReference>
<accession>A0ABV8Q106</accession>
<proteinExistence type="inferred from homology"/>
<comment type="caution">
    <text evidence="8">The sequence shown here is derived from an EMBL/GenBank/DDBJ whole genome shotgun (WGS) entry which is preliminary data.</text>
</comment>
<reference evidence="9" key="1">
    <citation type="journal article" date="2019" name="Int. J. Syst. Evol. Microbiol.">
        <title>The Global Catalogue of Microorganisms (GCM) 10K type strain sequencing project: providing services to taxonomists for standard genome sequencing and annotation.</title>
        <authorList>
            <consortium name="The Broad Institute Genomics Platform"/>
            <consortium name="The Broad Institute Genome Sequencing Center for Infectious Disease"/>
            <person name="Wu L."/>
            <person name="Ma J."/>
        </authorList>
    </citation>
    <scope>NUCLEOTIDE SEQUENCE [LARGE SCALE GENOMIC DNA]</scope>
    <source>
        <strain evidence="9">CECT 8010</strain>
    </source>
</reference>
<protein>
    <recommendedName>
        <fullName evidence="7">Endolytic murein transglycosylase</fullName>
        <ecNumber evidence="7">4.2.2.29</ecNumber>
    </recommendedName>
    <alternativeName>
        <fullName evidence="7">Peptidoglycan lytic transglycosylase</fullName>
    </alternativeName>
    <alternativeName>
        <fullName evidence="7">Peptidoglycan polymerization terminase</fullName>
    </alternativeName>
</protein>
<organism evidence="8 9">
    <name type="scientific">Parasediminibacterium paludis</name>
    <dbReference type="NCBI Taxonomy" id="908966"/>
    <lineage>
        <taxon>Bacteria</taxon>
        <taxon>Pseudomonadati</taxon>
        <taxon>Bacteroidota</taxon>
        <taxon>Chitinophagia</taxon>
        <taxon>Chitinophagales</taxon>
        <taxon>Chitinophagaceae</taxon>
        <taxon>Parasediminibacterium</taxon>
    </lineage>
</organism>
<sequence length="346" mass="38966">MKRFLTFLLLIIVIIGAIAAYMVLGSATNFDEKTKSFVVEDGKTDKASVIETLEKEHIINNTSMFGLLADQLDVWQRLKSGRFQLKNGDNLLTLAKILRNNRQAEVKLVINKLRTKEDFARLIAKNFSTDSLTAINYFNNNDSLRVFGVNDKTLFTIIIPNTYSFYYFTPLSKVLAKIKTASDAFWDAKDRKIKATALALSPAEVYTLASIVEEETNKEADKGNIASVYLNRYNKGMKLGADPTVRFAMNDFTIKRVYEKYLQIESPYNTYRNLGLPPGPICTPSASTIDAVLNAPKTDYLFFVADADLKGGSHFSSNYAEHLQYAKAYQQALTIYLQKKQAQGDE</sequence>
<keyword evidence="2 7" id="KW-0812">Transmembrane</keyword>
<evidence type="ECO:0000256" key="3">
    <source>
        <dbReference type="ARBA" id="ARBA00022989"/>
    </source>
</evidence>
<evidence type="ECO:0000256" key="5">
    <source>
        <dbReference type="ARBA" id="ARBA00023239"/>
    </source>
</evidence>
<evidence type="ECO:0000313" key="8">
    <source>
        <dbReference type="EMBL" id="MFC4232765.1"/>
    </source>
</evidence>
<keyword evidence="9" id="KW-1185">Reference proteome</keyword>
<keyword evidence="5 7" id="KW-0456">Lyase</keyword>
<dbReference type="PANTHER" id="PTHR30518">
    <property type="entry name" value="ENDOLYTIC MUREIN TRANSGLYCOSYLASE"/>
    <property type="match status" value="1"/>
</dbReference>
<evidence type="ECO:0000256" key="4">
    <source>
        <dbReference type="ARBA" id="ARBA00023136"/>
    </source>
</evidence>
<comment type="function">
    <text evidence="7">Functions as a peptidoglycan terminase that cleaves nascent peptidoglycan strands endolytically to terminate their elongation.</text>
</comment>
<dbReference type="HAMAP" id="MF_02065">
    <property type="entry name" value="MltG"/>
    <property type="match status" value="1"/>
</dbReference>